<dbReference type="GO" id="GO:0055085">
    <property type="term" value="P:transmembrane transport"/>
    <property type="evidence" value="ECO:0007669"/>
    <property type="project" value="TreeGrafter"/>
</dbReference>
<comment type="similarity">
    <text evidence="2">Belongs to the autoinducer-2 exporter (AI-2E) (TC 2.A.86) family.</text>
</comment>
<dbReference type="PANTHER" id="PTHR21716:SF69">
    <property type="entry name" value="TRANSPORT PROTEIN YUBA-RELATED"/>
    <property type="match status" value="1"/>
</dbReference>
<dbReference type="RefSeq" id="WP_089752423.1">
    <property type="nucleotide sequence ID" value="NZ_FOOG01000024.1"/>
</dbReference>
<keyword evidence="4 6" id="KW-1133">Transmembrane helix</keyword>
<dbReference type="PANTHER" id="PTHR21716">
    <property type="entry name" value="TRANSMEMBRANE PROTEIN"/>
    <property type="match status" value="1"/>
</dbReference>
<evidence type="ECO:0000256" key="5">
    <source>
        <dbReference type="ARBA" id="ARBA00023136"/>
    </source>
</evidence>
<feature type="transmembrane region" description="Helical" evidence="6">
    <location>
        <begin position="151"/>
        <end position="177"/>
    </location>
</feature>
<dbReference type="EMBL" id="FOOG01000024">
    <property type="protein sequence ID" value="SFG13178.1"/>
    <property type="molecule type" value="Genomic_DNA"/>
</dbReference>
<organism evidence="7 8">
    <name type="scientific">Halobacillus alkaliphilus</name>
    <dbReference type="NCBI Taxonomy" id="396056"/>
    <lineage>
        <taxon>Bacteria</taxon>
        <taxon>Bacillati</taxon>
        <taxon>Bacillota</taxon>
        <taxon>Bacilli</taxon>
        <taxon>Bacillales</taxon>
        <taxon>Bacillaceae</taxon>
        <taxon>Halobacillus</taxon>
    </lineage>
</organism>
<feature type="transmembrane region" description="Helical" evidence="6">
    <location>
        <begin position="311"/>
        <end position="337"/>
    </location>
</feature>
<keyword evidence="3 6" id="KW-0812">Transmembrane</keyword>
<feature type="transmembrane region" description="Helical" evidence="6">
    <location>
        <begin position="33"/>
        <end position="54"/>
    </location>
</feature>
<reference evidence="8" key="1">
    <citation type="submission" date="2016-10" db="EMBL/GenBank/DDBJ databases">
        <authorList>
            <person name="Varghese N."/>
            <person name="Submissions S."/>
        </authorList>
    </citation>
    <scope>NUCLEOTIDE SEQUENCE [LARGE SCALE GENOMIC DNA]</scope>
    <source>
        <strain evidence="8">FP5</strain>
    </source>
</reference>
<evidence type="ECO:0000256" key="4">
    <source>
        <dbReference type="ARBA" id="ARBA00022989"/>
    </source>
</evidence>
<evidence type="ECO:0000256" key="2">
    <source>
        <dbReference type="ARBA" id="ARBA00009773"/>
    </source>
</evidence>
<sequence length="357" mass="40200">MIHKRWFQTIVAGILISLLILLLHEIQFFFEPVFTYIGAIALPLIGGGILFYISRPVLHVLERYKIHRLIAILIIFLLYILIGFIIVQFIAPIAQQQFTRLINNLPGMIDMFGDTISYWQQNQDIIPSQFDSTINNVVENLQSYLQDASKIIINVISQLIGFVFALVLIPFFLFFMLKDGDKFVPFIQKFLSKRAARSFGKLAYSVDHTLNAFILGQMTVSIVVGLLLLVGYLIIDLDYSLTLALFAMLMNVIPFVGPFLAVIPAMLVGLLQEPILALWVAIIMVIAQQLEGNFVSPNVMGKALSIHPLTIITLILAAGSLAGFLGLLFAIPTYAVLKAVTTHFYEEWLERRKETHD</sequence>
<dbReference type="Pfam" id="PF01594">
    <property type="entry name" value="AI-2E_transport"/>
    <property type="match status" value="1"/>
</dbReference>
<keyword evidence="8" id="KW-1185">Reference proteome</keyword>
<keyword evidence="5 6" id="KW-0472">Membrane</keyword>
<feature type="transmembrane region" description="Helical" evidence="6">
    <location>
        <begin position="241"/>
        <end position="263"/>
    </location>
</feature>
<feature type="transmembrane region" description="Helical" evidence="6">
    <location>
        <begin position="275"/>
        <end position="291"/>
    </location>
</feature>
<proteinExistence type="inferred from homology"/>
<dbReference type="OrthoDB" id="9793390at2"/>
<evidence type="ECO:0000313" key="7">
    <source>
        <dbReference type="EMBL" id="SFG13178.1"/>
    </source>
</evidence>
<feature type="transmembrane region" description="Helical" evidence="6">
    <location>
        <begin position="210"/>
        <end position="235"/>
    </location>
</feature>
<dbReference type="InterPro" id="IPR002549">
    <property type="entry name" value="AI-2E-like"/>
</dbReference>
<name>A0A1I2PAM0_9BACI</name>
<feature type="transmembrane region" description="Helical" evidence="6">
    <location>
        <begin position="7"/>
        <end position="27"/>
    </location>
</feature>
<evidence type="ECO:0000256" key="6">
    <source>
        <dbReference type="SAM" id="Phobius"/>
    </source>
</evidence>
<evidence type="ECO:0000313" key="8">
    <source>
        <dbReference type="Proteomes" id="UP000198897"/>
    </source>
</evidence>
<dbReference type="Proteomes" id="UP000198897">
    <property type="component" value="Unassembled WGS sequence"/>
</dbReference>
<feature type="transmembrane region" description="Helical" evidence="6">
    <location>
        <begin position="66"/>
        <end position="91"/>
    </location>
</feature>
<protein>
    <submittedName>
        <fullName evidence="7">Predicted PurR-regulated permease PerM</fullName>
    </submittedName>
</protein>
<dbReference type="GO" id="GO:0016020">
    <property type="term" value="C:membrane"/>
    <property type="evidence" value="ECO:0007669"/>
    <property type="project" value="UniProtKB-SubCell"/>
</dbReference>
<evidence type="ECO:0000256" key="3">
    <source>
        <dbReference type="ARBA" id="ARBA00022692"/>
    </source>
</evidence>
<accession>A0A1I2PAM0</accession>
<dbReference type="AlphaFoldDB" id="A0A1I2PAM0"/>
<gene>
    <name evidence="7" type="ORF">SAMN05216353_12422</name>
</gene>
<comment type="subcellular location">
    <subcellularLocation>
        <location evidence="1">Membrane</location>
        <topology evidence="1">Multi-pass membrane protein</topology>
    </subcellularLocation>
</comment>
<evidence type="ECO:0000256" key="1">
    <source>
        <dbReference type="ARBA" id="ARBA00004141"/>
    </source>
</evidence>